<keyword evidence="1" id="KW-0547">Nucleotide-binding</keyword>
<accession>A0A0H3A6J3</accession>
<dbReference type="GO" id="GO:0006355">
    <property type="term" value="P:regulation of DNA-templated transcription"/>
    <property type="evidence" value="ECO:0007669"/>
    <property type="project" value="InterPro"/>
</dbReference>
<dbReference type="PROSITE" id="PS50045">
    <property type="entry name" value="SIGMA54_INTERACT_4"/>
    <property type="match status" value="1"/>
</dbReference>
<keyword evidence="2" id="KW-0067">ATP-binding</keyword>
<dbReference type="CDD" id="cd00009">
    <property type="entry name" value="AAA"/>
    <property type="match status" value="1"/>
</dbReference>
<reference evidence="9" key="1">
    <citation type="journal article" date="2009" name="Environ. Microbiol.">
        <title>Contribution of mobile genetic elements to Desulfovibrio vulgaris genome plasticity.</title>
        <authorList>
            <person name="Walker C.B."/>
            <person name="Stolyar S."/>
            <person name="Chivian D."/>
            <person name="Pinel N."/>
            <person name="Gabster J.A."/>
            <person name="Dehal P.S."/>
            <person name="He Z."/>
            <person name="Yang Z.K."/>
            <person name="Yen H.C."/>
            <person name="Zhou J."/>
            <person name="Wall J.D."/>
            <person name="Hazen T.C."/>
            <person name="Arkin A.P."/>
            <person name="Stahl D.A."/>
        </authorList>
    </citation>
    <scope>NUCLEOTIDE SEQUENCE [LARGE SCALE GENOMIC DNA]</scope>
    <source>
        <strain evidence="9">DP4</strain>
    </source>
</reference>
<dbReference type="InterPro" id="IPR002078">
    <property type="entry name" value="Sigma_54_int"/>
</dbReference>
<sequence>MLQPGKFTRIAPHVLREFDISPFFDLLLSMAQERTVEGLLQLSTRVYRGTHVACGGVWFTEKASGDDGAGWVMRLMTLAGRTHRHPRTWTHATGDYSLIPPQEPLLGAVALSGEPLVVASPDEWTRPEWAVDEGFAAYSAFPMMCKGELVGLLALFYERPMTDRLGDLLSLHYKMHKIYADSLAAAITNARAFEEILHLRRELERENERLRRQVEHGSADGNLPIVGDCPAWLRVLAQVDMVAPTDATVLVQGESGTGKELVAEAIHRRSQRSTAPLVRVNCSAIPRELFESEFFGHVKGAFTGAVRDRIGRFQMADGGTLFLDEVGEIPLELQGKLLRVLQEGTFERVGEDRTRSVDVRIIAATNRDLRQEVDAGRFRQDLFFRLSVFPVELPPLRDRQGDIPLLARHFIAQSSRRLGLPTPRLTPAALARLSAYPWPGNVREMQNVIERAVIMAEEGALGMDALPAPEGLRHDDRVSVAAPAPGATTIVTEEEWRTMQRDNIRRALQAAEGRVHGVGGAAELLGIPPTTLRSRMQALGLSPKQGHGPKG</sequence>
<dbReference type="InterPro" id="IPR058031">
    <property type="entry name" value="AAA_lid_NorR"/>
</dbReference>
<keyword evidence="5" id="KW-0804">Transcription</keyword>
<dbReference type="Pfam" id="PF00158">
    <property type="entry name" value="Sigma54_activat"/>
    <property type="match status" value="1"/>
</dbReference>
<organism evidence="8 9">
    <name type="scientific">Nitratidesulfovibrio vulgaris (strain DP4)</name>
    <name type="common">Desulfovibrio vulgaris</name>
    <dbReference type="NCBI Taxonomy" id="391774"/>
    <lineage>
        <taxon>Bacteria</taxon>
        <taxon>Pseudomonadati</taxon>
        <taxon>Thermodesulfobacteriota</taxon>
        <taxon>Desulfovibrionia</taxon>
        <taxon>Desulfovibrionales</taxon>
        <taxon>Desulfovibrionaceae</taxon>
        <taxon>Nitratidesulfovibrio</taxon>
    </lineage>
</organism>
<evidence type="ECO:0000256" key="6">
    <source>
        <dbReference type="SAM" id="Coils"/>
    </source>
</evidence>
<evidence type="ECO:0000256" key="1">
    <source>
        <dbReference type="ARBA" id="ARBA00022741"/>
    </source>
</evidence>
<feature type="domain" description="Sigma-54 factor interaction" evidence="7">
    <location>
        <begin position="225"/>
        <end position="454"/>
    </location>
</feature>
<name>A0A0H3A6J3_NITV4</name>
<dbReference type="SUPFAM" id="SSF46689">
    <property type="entry name" value="Homeodomain-like"/>
    <property type="match status" value="1"/>
</dbReference>
<keyword evidence="3" id="KW-0805">Transcription regulation</keyword>
<dbReference type="SMART" id="SM00382">
    <property type="entry name" value="AAA"/>
    <property type="match status" value="1"/>
</dbReference>
<dbReference type="SUPFAM" id="SSF55781">
    <property type="entry name" value="GAF domain-like"/>
    <property type="match status" value="1"/>
</dbReference>
<dbReference type="InterPro" id="IPR025662">
    <property type="entry name" value="Sigma_54_int_dom_ATP-bd_1"/>
</dbReference>
<dbReference type="Proteomes" id="UP000009173">
    <property type="component" value="Chromosome"/>
</dbReference>
<dbReference type="Gene3D" id="1.10.10.60">
    <property type="entry name" value="Homeodomain-like"/>
    <property type="match status" value="1"/>
</dbReference>
<dbReference type="Gene3D" id="3.30.450.40">
    <property type="match status" value="1"/>
</dbReference>
<dbReference type="InterPro" id="IPR003593">
    <property type="entry name" value="AAA+_ATPase"/>
</dbReference>
<dbReference type="GO" id="GO:0003677">
    <property type="term" value="F:DNA binding"/>
    <property type="evidence" value="ECO:0007669"/>
    <property type="project" value="UniProtKB-KW"/>
</dbReference>
<dbReference type="PANTHER" id="PTHR32071:SF57">
    <property type="entry name" value="C4-DICARBOXYLATE TRANSPORT TRANSCRIPTIONAL REGULATORY PROTEIN DCTD"/>
    <property type="match status" value="1"/>
</dbReference>
<evidence type="ECO:0000256" key="3">
    <source>
        <dbReference type="ARBA" id="ARBA00023015"/>
    </source>
</evidence>
<evidence type="ECO:0000256" key="2">
    <source>
        <dbReference type="ARBA" id="ARBA00022840"/>
    </source>
</evidence>
<dbReference type="PROSITE" id="PS00675">
    <property type="entry name" value="SIGMA54_INTERACT_1"/>
    <property type="match status" value="1"/>
</dbReference>
<evidence type="ECO:0000313" key="9">
    <source>
        <dbReference type="Proteomes" id="UP000009173"/>
    </source>
</evidence>
<dbReference type="PANTHER" id="PTHR32071">
    <property type="entry name" value="TRANSCRIPTIONAL REGULATORY PROTEIN"/>
    <property type="match status" value="1"/>
</dbReference>
<evidence type="ECO:0000256" key="4">
    <source>
        <dbReference type="ARBA" id="ARBA00023125"/>
    </source>
</evidence>
<dbReference type="Pfam" id="PF01590">
    <property type="entry name" value="GAF"/>
    <property type="match status" value="1"/>
</dbReference>
<dbReference type="HOGENOM" id="CLU_000445_95_3_7"/>
<dbReference type="Gene3D" id="3.40.50.300">
    <property type="entry name" value="P-loop containing nucleotide triphosphate hydrolases"/>
    <property type="match status" value="1"/>
</dbReference>
<dbReference type="Pfam" id="PF25601">
    <property type="entry name" value="AAA_lid_14"/>
    <property type="match status" value="1"/>
</dbReference>
<dbReference type="InterPro" id="IPR027417">
    <property type="entry name" value="P-loop_NTPase"/>
</dbReference>
<dbReference type="AlphaFoldDB" id="A0A0H3A6J3"/>
<evidence type="ECO:0000313" key="8">
    <source>
        <dbReference type="EMBL" id="ABM27923.1"/>
    </source>
</evidence>
<evidence type="ECO:0000259" key="7">
    <source>
        <dbReference type="PROSITE" id="PS50045"/>
    </source>
</evidence>
<keyword evidence="6" id="KW-0175">Coiled coil</keyword>
<dbReference type="InterPro" id="IPR003018">
    <property type="entry name" value="GAF"/>
</dbReference>
<dbReference type="InterPro" id="IPR025943">
    <property type="entry name" value="Sigma_54_int_dom_ATP-bd_2"/>
</dbReference>
<dbReference type="FunFam" id="3.40.50.300:FF:000006">
    <property type="entry name" value="DNA-binding transcriptional regulator NtrC"/>
    <property type="match status" value="1"/>
</dbReference>
<dbReference type="InterPro" id="IPR009057">
    <property type="entry name" value="Homeodomain-like_sf"/>
</dbReference>
<proteinExistence type="predicted"/>
<evidence type="ECO:0000256" key="5">
    <source>
        <dbReference type="ARBA" id="ARBA00023163"/>
    </source>
</evidence>
<dbReference type="GO" id="GO:0005524">
    <property type="term" value="F:ATP binding"/>
    <property type="evidence" value="ECO:0007669"/>
    <property type="project" value="UniProtKB-KW"/>
</dbReference>
<feature type="coiled-coil region" evidence="6">
    <location>
        <begin position="189"/>
        <end position="220"/>
    </location>
</feature>
<protein>
    <submittedName>
        <fullName evidence="8">Transcriptional regulator, Fis family</fullName>
    </submittedName>
</protein>
<dbReference type="InterPro" id="IPR029016">
    <property type="entry name" value="GAF-like_dom_sf"/>
</dbReference>
<gene>
    <name evidence="8" type="ordered locus">Dvul_0902</name>
</gene>
<dbReference type="RefSeq" id="WP_011791917.1">
    <property type="nucleotide sequence ID" value="NC_008751.1"/>
</dbReference>
<dbReference type="KEGG" id="dvl:Dvul_0902"/>
<dbReference type="PROSITE" id="PS00676">
    <property type="entry name" value="SIGMA54_INTERACT_2"/>
    <property type="match status" value="1"/>
</dbReference>
<dbReference type="SUPFAM" id="SSF52540">
    <property type="entry name" value="P-loop containing nucleoside triphosphate hydrolases"/>
    <property type="match status" value="1"/>
</dbReference>
<dbReference type="EMBL" id="CP000527">
    <property type="protein sequence ID" value="ABM27923.1"/>
    <property type="molecule type" value="Genomic_DNA"/>
</dbReference>
<dbReference type="Gene3D" id="1.10.8.60">
    <property type="match status" value="1"/>
</dbReference>
<keyword evidence="4" id="KW-0238">DNA-binding</keyword>